<proteinExistence type="predicted"/>
<protein>
    <recommendedName>
        <fullName evidence="3">Ribbon-helix-helix protein CopG domain-containing protein</fullName>
    </recommendedName>
</protein>
<gene>
    <name evidence="1" type="ORF">COT99_01170</name>
</gene>
<comment type="caution">
    <text evidence="1">The sequence shown here is derived from an EMBL/GenBank/DDBJ whole genome shotgun (WGS) entry which is preliminary data.</text>
</comment>
<dbReference type="AlphaFoldDB" id="A0A2H0V2Q1"/>
<accession>A0A2H0V2Q1</accession>
<evidence type="ECO:0000313" key="1">
    <source>
        <dbReference type="EMBL" id="PIR93363.1"/>
    </source>
</evidence>
<sequence>MNTITKTARISALLPFSLVQEIKKESEIKNITQSHIIKKALELWFRKKLESDAKELAKIDFTDLPSENEWSLIQSKIN</sequence>
<dbReference type="Proteomes" id="UP000228626">
    <property type="component" value="Unassembled WGS sequence"/>
</dbReference>
<name>A0A2H0V2Q1_9BACT</name>
<evidence type="ECO:0008006" key="3">
    <source>
        <dbReference type="Google" id="ProtNLM"/>
    </source>
</evidence>
<reference evidence="2" key="1">
    <citation type="submission" date="2017-09" db="EMBL/GenBank/DDBJ databases">
        <title>Depth-based differentiation of microbial function through sediment-hosted aquifers and enrichment of novel symbionts in the deep terrestrial subsurface.</title>
        <authorList>
            <person name="Probst A.J."/>
            <person name="Ladd B."/>
            <person name="Jarett J.K."/>
            <person name="Geller-Mcgrath D.E."/>
            <person name="Sieber C.M.K."/>
            <person name="Emerson J.B."/>
            <person name="Anantharaman K."/>
            <person name="Thomas B.C."/>
            <person name="Malmstrom R."/>
            <person name="Stieglmeier M."/>
            <person name="Klingl A."/>
            <person name="Woyke T."/>
            <person name="Ryan C.M."/>
            <person name="Banfield J.F."/>
        </authorList>
    </citation>
    <scope>NUCLEOTIDE SEQUENCE [LARGE SCALE GENOMIC DNA]</scope>
</reference>
<evidence type="ECO:0000313" key="2">
    <source>
        <dbReference type="Proteomes" id="UP000228626"/>
    </source>
</evidence>
<dbReference type="EMBL" id="PFAR01000014">
    <property type="protein sequence ID" value="PIR93363.1"/>
    <property type="molecule type" value="Genomic_DNA"/>
</dbReference>
<organism evidence="1 2">
    <name type="scientific">Candidatus Falkowbacteria bacterium CG10_big_fil_rev_8_21_14_0_10_43_10</name>
    <dbReference type="NCBI Taxonomy" id="1974567"/>
    <lineage>
        <taxon>Bacteria</taxon>
        <taxon>Candidatus Falkowiibacteriota</taxon>
    </lineage>
</organism>